<dbReference type="SUPFAM" id="SSF53850">
    <property type="entry name" value="Periplasmic binding protein-like II"/>
    <property type="match status" value="1"/>
</dbReference>
<name>A0A2T4N674_AERVE</name>
<proteinExistence type="inferred from homology"/>
<dbReference type="Proteomes" id="UP000241986">
    <property type="component" value="Unassembled WGS sequence"/>
</dbReference>
<dbReference type="Gene3D" id="3.40.190.10">
    <property type="entry name" value="Periplasmic binding protein-like II"/>
    <property type="match status" value="2"/>
</dbReference>
<comment type="caution">
    <text evidence="4">The sequence shown here is derived from an EMBL/GenBank/DDBJ whole genome shotgun (WGS) entry which is preliminary data.</text>
</comment>
<gene>
    <name evidence="4" type="ORF">DAA48_02480</name>
</gene>
<organism evidence="4 5">
    <name type="scientific">Aeromonas veronii</name>
    <dbReference type="NCBI Taxonomy" id="654"/>
    <lineage>
        <taxon>Bacteria</taxon>
        <taxon>Pseudomonadati</taxon>
        <taxon>Pseudomonadota</taxon>
        <taxon>Gammaproteobacteria</taxon>
        <taxon>Aeromonadales</taxon>
        <taxon>Aeromonadaceae</taxon>
        <taxon>Aeromonas</taxon>
    </lineage>
</organism>
<evidence type="ECO:0000256" key="1">
    <source>
        <dbReference type="ARBA" id="ARBA00010333"/>
    </source>
</evidence>
<evidence type="ECO:0000259" key="3">
    <source>
        <dbReference type="SMART" id="SM00062"/>
    </source>
</evidence>
<dbReference type="EMBL" id="PZKL01000012">
    <property type="protein sequence ID" value="PTH82256.1"/>
    <property type="molecule type" value="Genomic_DNA"/>
</dbReference>
<comment type="similarity">
    <text evidence="1">Belongs to the bacterial solute-binding protein 3 family.</text>
</comment>
<accession>A0A2T4N674</accession>
<reference evidence="4 5" key="1">
    <citation type="submission" date="2018-03" db="EMBL/GenBank/DDBJ databases">
        <title>Aeromonas veronii whole genome sequencing and analysis.</title>
        <authorList>
            <person name="Xie H."/>
            <person name="Liu T."/>
            <person name="Wang K."/>
        </authorList>
    </citation>
    <scope>NUCLEOTIDE SEQUENCE [LARGE SCALE GENOMIC DNA]</scope>
    <source>
        <strain evidence="4 5">XH.VA.1</strain>
    </source>
</reference>
<evidence type="ECO:0000313" key="5">
    <source>
        <dbReference type="Proteomes" id="UP000241986"/>
    </source>
</evidence>
<dbReference type="RefSeq" id="WP_107682408.1">
    <property type="nucleotide sequence ID" value="NZ_CAWQUB010000001.1"/>
</dbReference>
<feature type="domain" description="Solute-binding protein family 3/N-terminal" evidence="3">
    <location>
        <begin position="26"/>
        <end position="254"/>
    </location>
</feature>
<evidence type="ECO:0000313" key="4">
    <source>
        <dbReference type="EMBL" id="PTH82256.1"/>
    </source>
</evidence>
<evidence type="ECO:0000256" key="2">
    <source>
        <dbReference type="ARBA" id="ARBA00022729"/>
    </source>
</evidence>
<dbReference type="InterPro" id="IPR001638">
    <property type="entry name" value="Solute-binding_3/MltF_N"/>
</dbReference>
<dbReference type="SMART" id="SM00062">
    <property type="entry name" value="PBPb"/>
    <property type="match status" value="1"/>
</dbReference>
<protein>
    <submittedName>
        <fullName evidence="4">Amino acid ABC transporter substrate-binding protein</fullName>
    </submittedName>
</protein>
<dbReference type="PANTHER" id="PTHR35936:SF25">
    <property type="entry name" value="ABC TRANSPORTER SUBSTRATE-BINDING PROTEIN"/>
    <property type="match status" value="1"/>
</dbReference>
<dbReference type="AlphaFoldDB" id="A0A2T4N674"/>
<keyword evidence="2" id="KW-0732">Signal</keyword>
<dbReference type="Pfam" id="PF00497">
    <property type="entry name" value="SBP_bac_3"/>
    <property type="match status" value="1"/>
</dbReference>
<dbReference type="PANTHER" id="PTHR35936">
    <property type="entry name" value="MEMBRANE-BOUND LYTIC MUREIN TRANSGLYCOSYLASE F"/>
    <property type="match status" value="1"/>
</dbReference>
<sequence>MKWLSCCLLLGLWAPMALAKALCPEPIQVGYDNWPPYHYYEADSPQEVRGYAAEVLTAVLTSMHCKVNYVELPWKRVLHEMEHGEIDMAMEANINDERARYAWFSDSYNPGRTLLWIRKGSHYPEQELASWLASGYSLGVTKEYFYGDEVMSLLARYAKQVSAVSDQQNFEKLARGRIDGFLGDMLATPSALNKEGMSGLFTSHPMVVSESPSFFMLGKRSFSPQFLQQFNHALARFKETDAYDIIWQRYAPGR</sequence>